<evidence type="ECO:0000256" key="2">
    <source>
        <dbReference type="ARBA" id="ARBA00022475"/>
    </source>
</evidence>
<evidence type="ECO:0000256" key="3">
    <source>
        <dbReference type="ARBA" id="ARBA00022692"/>
    </source>
</evidence>
<dbReference type="KEGG" id="aade:C3B56_00150"/>
<dbReference type="PANTHER" id="PTHR33545:SF5">
    <property type="entry name" value="UPF0750 MEMBRANE PROTEIN YITT"/>
    <property type="match status" value="1"/>
</dbReference>
<keyword evidence="3 6" id="KW-0812">Transmembrane</keyword>
<dbReference type="AlphaFoldDB" id="A0A3S9J7N1"/>
<evidence type="ECO:0000256" key="1">
    <source>
        <dbReference type="ARBA" id="ARBA00004651"/>
    </source>
</evidence>
<name>A0A3S9J7N1_9ENTR</name>
<proteinExistence type="predicted"/>
<keyword evidence="2" id="KW-1003">Cell membrane</keyword>
<keyword evidence="4 6" id="KW-1133">Transmembrane helix</keyword>
<feature type="transmembrane region" description="Helical" evidence="6">
    <location>
        <begin position="35"/>
        <end position="53"/>
    </location>
</feature>
<protein>
    <recommendedName>
        <fullName evidence="9">YitT family protein</fullName>
    </recommendedName>
</protein>
<dbReference type="InterPro" id="IPR003740">
    <property type="entry name" value="YitT"/>
</dbReference>
<comment type="subcellular location">
    <subcellularLocation>
        <location evidence="1">Cell membrane</location>
        <topology evidence="1">Multi-pass membrane protein</topology>
    </subcellularLocation>
</comment>
<sequence length="121" mass="13493">MGIEFTIKTFISIILVSIFTKINSLFFLLTIFNSFYTTFLGNILIGVGLISLFKNNSSLGGINIISLCIKNKYKIKVSNIQMIVDFLVFLISSFFISFPAILSSICGAIVLNLILFINCIF</sequence>
<evidence type="ECO:0000313" key="7">
    <source>
        <dbReference type="EMBL" id="AZP36259.1"/>
    </source>
</evidence>
<evidence type="ECO:0000256" key="5">
    <source>
        <dbReference type="ARBA" id="ARBA00023136"/>
    </source>
</evidence>
<evidence type="ECO:0000256" key="4">
    <source>
        <dbReference type="ARBA" id="ARBA00022989"/>
    </source>
</evidence>
<dbReference type="EMBL" id="CP026513">
    <property type="protein sequence ID" value="AZP36259.1"/>
    <property type="molecule type" value="Genomic_DNA"/>
</dbReference>
<dbReference type="Proteomes" id="UP000274458">
    <property type="component" value="Chromosome"/>
</dbReference>
<evidence type="ECO:0000256" key="6">
    <source>
        <dbReference type="SAM" id="Phobius"/>
    </source>
</evidence>
<dbReference type="InterPro" id="IPR051461">
    <property type="entry name" value="UPF0750_membrane"/>
</dbReference>
<dbReference type="Pfam" id="PF02588">
    <property type="entry name" value="YitT_membrane"/>
    <property type="match status" value="1"/>
</dbReference>
<dbReference type="PANTHER" id="PTHR33545">
    <property type="entry name" value="UPF0750 MEMBRANE PROTEIN YITT-RELATED"/>
    <property type="match status" value="1"/>
</dbReference>
<evidence type="ECO:0008006" key="9">
    <source>
        <dbReference type="Google" id="ProtNLM"/>
    </source>
</evidence>
<feature type="transmembrane region" description="Helical" evidence="6">
    <location>
        <begin position="101"/>
        <end position="120"/>
    </location>
</feature>
<dbReference type="GO" id="GO:0005886">
    <property type="term" value="C:plasma membrane"/>
    <property type="evidence" value="ECO:0007669"/>
    <property type="project" value="UniProtKB-SubCell"/>
</dbReference>
<keyword evidence="8" id="KW-1185">Reference proteome</keyword>
<organism evidence="7 8">
    <name type="scientific">Candidatus Annandia adelgestsuga</name>
    <dbReference type="NCBI Taxonomy" id="1302411"/>
    <lineage>
        <taxon>Bacteria</taxon>
        <taxon>Pseudomonadati</taxon>
        <taxon>Pseudomonadota</taxon>
        <taxon>Gammaproteobacteria</taxon>
        <taxon>Enterobacterales</taxon>
        <taxon>Enterobacteriaceae</taxon>
        <taxon>Candidatus Annandia</taxon>
    </lineage>
</organism>
<accession>A0A3S9J7N1</accession>
<evidence type="ECO:0000313" key="8">
    <source>
        <dbReference type="Proteomes" id="UP000274458"/>
    </source>
</evidence>
<reference evidence="7 8" key="1">
    <citation type="journal article" date="2018" name="Genome Biol. Evol.">
        <title>Partnering With a Pest: Genomes of Hemlock Woolly Adelgid Symbionts Reveal Atypical Nutritional Provisioning Patterns in Dual-Obligate Bacteria.</title>
        <authorList>
            <person name="Weglarz K.M."/>
            <person name="Havill N.P."/>
            <person name="Burke G.R."/>
            <person name="von Dohlen C.D."/>
        </authorList>
    </citation>
    <scope>NUCLEOTIDE SEQUENCE [LARGE SCALE GENOMIC DNA]</scope>
    <source>
        <strain evidence="7">ENA</strain>
    </source>
</reference>
<feature type="transmembrane region" description="Helical" evidence="6">
    <location>
        <begin position="7"/>
        <end position="29"/>
    </location>
</feature>
<gene>
    <name evidence="7" type="ORF">C3B56_00150</name>
</gene>
<keyword evidence="5 6" id="KW-0472">Membrane</keyword>